<evidence type="ECO:0000256" key="7">
    <source>
        <dbReference type="ARBA" id="ARBA00022741"/>
    </source>
</evidence>
<keyword evidence="5" id="KW-0819">tRNA processing</keyword>
<evidence type="ECO:0000256" key="6">
    <source>
        <dbReference type="ARBA" id="ARBA00022723"/>
    </source>
</evidence>
<evidence type="ECO:0000256" key="10">
    <source>
        <dbReference type="ARBA" id="ARBA00032441"/>
    </source>
</evidence>
<dbReference type="GO" id="GO:0005737">
    <property type="term" value="C:cytoplasm"/>
    <property type="evidence" value="ECO:0007669"/>
    <property type="project" value="UniProtKB-SubCell"/>
</dbReference>
<protein>
    <recommendedName>
        <fullName evidence="3">tRNA threonylcarbamoyladenosine biosynthesis protein TsaE</fullName>
    </recommendedName>
    <alternativeName>
        <fullName evidence="10">t(6)A37 threonylcarbamoyladenosine biosynthesis protein TsaE</fullName>
    </alternativeName>
</protein>
<dbReference type="RefSeq" id="WP_150336498.1">
    <property type="nucleotide sequence ID" value="NZ_JAERIX010000056.1"/>
</dbReference>
<dbReference type="GO" id="GO:0005524">
    <property type="term" value="F:ATP binding"/>
    <property type="evidence" value="ECO:0007669"/>
    <property type="project" value="UniProtKB-KW"/>
</dbReference>
<comment type="subcellular location">
    <subcellularLocation>
        <location evidence="1">Cytoplasm</location>
    </subcellularLocation>
</comment>
<dbReference type="EMBL" id="VXKE01000001">
    <property type="protein sequence ID" value="KAA8711406.1"/>
    <property type="molecule type" value="Genomic_DNA"/>
</dbReference>
<dbReference type="GO" id="GO:0016740">
    <property type="term" value="F:transferase activity"/>
    <property type="evidence" value="ECO:0007669"/>
    <property type="project" value="UniProtKB-KW"/>
</dbReference>
<dbReference type="PANTHER" id="PTHR33540:SF2">
    <property type="entry name" value="TRNA THREONYLCARBAMOYLADENOSINE BIOSYNTHESIS PROTEIN TSAE"/>
    <property type="match status" value="1"/>
</dbReference>
<dbReference type="InterPro" id="IPR027417">
    <property type="entry name" value="P-loop_NTPase"/>
</dbReference>
<comment type="similarity">
    <text evidence="2">Belongs to the TsaE family.</text>
</comment>
<evidence type="ECO:0000313" key="12">
    <source>
        <dbReference type="Proteomes" id="UP000323707"/>
    </source>
</evidence>
<comment type="caution">
    <text evidence="11">The sequence shown here is derived from an EMBL/GenBank/DDBJ whole genome shotgun (WGS) entry which is preliminary data.</text>
</comment>
<dbReference type="NCBIfam" id="TIGR00150">
    <property type="entry name" value="T6A_YjeE"/>
    <property type="match status" value="1"/>
</dbReference>
<accession>A0A5M9QVG5</accession>
<reference evidence="11 12" key="1">
    <citation type="submission" date="2019-09" db="EMBL/GenBank/DDBJ databases">
        <title>Draft genome sequence of various Type strains from the CCUG.</title>
        <authorList>
            <person name="Pineiro-Iglesias B."/>
            <person name="Tunovic T."/>
            <person name="Unosson C."/>
            <person name="Inganas E."/>
            <person name="Ohlen M."/>
            <person name="Cardew S."/>
            <person name="Jensie-Markopoulos S."/>
            <person name="Salva-Serra F."/>
            <person name="Jaen-Luchoro D."/>
            <person name="Karlsson R."/>
            <person name="Svensson-Stadler L."/>
            <person name="Chun J."/>
            <person name="Moore E."/>
        </authorList>
    </citation>
    <scope>NUCLEOTIDE SEQUENCE [LARGE SCALE GENOMIC DNA]</scope>
    <source>
        <strain evidence="11 12">CCUG 32756T</strain>
    </source>
</reference>
<dbReference type="GO" id="GO:0046872">
    <property type="term" value="F:metal ion binding"/>
    <property type="evidence" value="ECO:0007669"/>
    <property type="project" value="UniProtKB-KW"/>
</dbReference>
<dbReference type="PANTHER" id="PTHR33540">
    <property type="entry name" value="TRNA THREONYLCARBAMOYLADENOSINE BIOSYNTHESIS PROTEIN TSAE"/>
    <property type="match status" value="1"/>
</dbReference>
<evidence type="ECO:0000256" key="4">
    <source>
        <dbReference type="ARBA" id="ARBA00022490"/>
    </source>
</evidence>
<dbReference type="GO" id="GO:0002949">
    <property type="term" value="P:tRNA threonylcarbamoyladenosine modification"/>
    <property type="evidence" value="ECO:0007669"/>
    <property type="project" value="InterPro"/>
</dbReference>
<dbReference type="Pfam" id="PF02367">
    <property type="entry name" value="TsaE"/>
    <property type="match status" value="1"/>
</dbReference>
<keyword evidence="6" id="KW-0479">Metal-binding</keyword>
<keyword evidence="11" id="KW-0808">Transferase</keyword>
<dbReference type="Proteomes" id="UP000323707">
    <property type="component" value="Unassembled WGS sequence"/>
</dbReference>
<evidence type="ECO:0000256" key="3">
    <source>
        <dbReference type="ARBA" id="ARBA00019010"/>
    </source>
</evidence>
<organism evidence="11 12">
    <name type="scientific">Helicobacter canis</name>
    <dbReference type="NCBI Taxonomy" id="29419"/>
    <lineage>
        <taxon>Bacteria</taxon>
        <taxon>Pseudomonadati</taxon>
        <taxon>Campylobacterota</taxon>
        <taxon>Epsilonproteobacteria</taxon>
        <taxon>Campylobacterales</taxon>
        <taxon>Helicobacteraceae</taxon>
        <taxon>Helicobacter</taxon>
    </lineage>
</organism>
<dbReference type="AlphaFoldDB" id="A0A5M9QVG5"/>
<evidence type="ECO:0000256" key="5">
    <source>
        <dbReference type="ARBA" id="ARBA00022694"/>
    </source>
</evidence>
<evidence type="ECO:0000313" key="11">
    <source>
        <dbReference type="EMBL" id="KAA8711406.1"/>
    </source>
</evidence>
<dbReference type="InterPro" id="IPR003442">
    <property type="entry name" value="T6A_TsaE"/>
</dbReference>
<keyword evidence="8" id="KW-0067">ATP-binding</keyword>
<evidence type="ECO:0000256" key="2">
    <source>
        <dbReference type="ARBA" id="ARBA00007599"/>
    </source>
</evidence>
<gene>
    <name evidence="11" type="primary">tsaE</name>
    <name evidence="11" type="ORF">F4V45_00025</name>
</gene>
<evidence type="ECO:0000256" key="8">
    <source>
        <dbReference type="ARBA" id="ARBA00022840"/>
    </source>
</evidence>
<sequence>MTLKLRKQLHATQDELQAVAEEIVSLGVDVIILSGVVGSGKTALTQALLTSIKHSSLESSKVDSSVQATSPTFSLMHDYGGVYHYDLYRRTSDEVLQLGLLDWLSESGVHCIEWGEELLPLLLDSGFACVLVKILATKQSGRIYEIYV</sequence>
<keyword evidence="4" id="KW-0963">Cytoplasm</keyword>
<keyword evidence="9" id="KW-0460">Magnesium</keyword>
<keyword evidence="7" id="KW-0547">Nucleotide-binding</keyword>
<dbReference type="Gene3D" id="3.40.50.300">
    <property type="entry name" value="P-loop containing nucleotide triphosphate hydrolases"/>
    <property type="match status" value="1"/>
</dbReference>
<dbReference type="SUPFAM" id="SSF52540">
    <property type="entry name" value="P-loop containing nucleoside triphosphate hydrolases"/>
    <property type="match status" value="1"/>
</dbReference>
<name>A0A5M9QVG5_9HELI</name>
<evidence type="ECO:0000256" key="9">
    <source>
        <dbReference type="ARBA" id="ARBA00022842"/>
    </source>
</evidence>
<evidence type="ECO:0000256" key="1">
    <source>
        <dbReference type="ARBA" id="ARBA00004496"/>
    </source>
</evidence>
<proteinExistence type="inferred from homology"/>